<dbReference type="GO" id="GO:0030490">
    <property type="term" value="P:maturation of SSU-rRNA"/>
    <property type="evidence" value="ECO:0007669"/>
    <property type="project" value="TreeGrafter"/>
</dbReference>
<dbReference type="InterPro" id="IPR018934">
    <property type="entry name" value="RIO_dom"/>
</dbReference>
<dbReference type="GO" id="GO:0003723">
    <property type="term" value="F:RNA binding"/>
    <property type="evidence" value="ECO:0007669"/>
    <property type="project" value="InterPro"/>
</dbReference>
<dbReference type="FunFam" id="3.30.200.20:FF:000052">
    <property type="entry name" value="Serine/threonine-protein kinase RIO2"/>
    <property type="match status" value="1"/>
</dbReference>
<dbReference type="FunFam" id="1.10.10.10:FF:000053">
    <property type="entry name" value="Serine/threonine-protein kinase RIO2"/>
    <property type="match status" value="1"/>
</dbReference>
<reference evidence="28" key="1">
    <citation type="submission" date="2021-01" db="EMBL/GenBank/DDBJ databases">
        <authorList>
            <person name="Kaushik A."/>
        </authorList>
    </citation>
    <scope>NUCLEOTIDE SEQUENCE</scope>
    <source>
        <strain evidence="28">AG2-2IIIB</strain>
    </source>
</reference>
<dbReference type="InterPro" id="IPR030484">
    <property type="entry name" value="Rio2"/>
</dbReference>
<dbReference type="SUPFAM" id="SSF56112">
    <property type="entry name" value="Protein kinase-like (PK-like)"/>
    <property type="match status" value="1"/>
</dbReference>
<evidence type="ECO:0000256" key="10">
    <source>
        <dbReference type="ARBA" id="ARBA00022679"/>
    </source>
</evidence>
<feature type="compositionally biased region" description="Basic and acidic residues" evidence="26">
    <location>
        <begin position="717"/>
        <end position="727"/>
    </location>
</feature>
<evidence type="ECO:0000256" key="6">
    <source>
        <dbReference type="ARBA" id="ARBA00012513"/>
    </source>
</evidence>
<dbReference type="GO" id="GO:0046872">
    <property type="term" value="F:metal ion binding"/>
    <property type="evidence" value="ECO:0007669"/>
    <property type="project" value="UniProtKB-KW"/>
</dbReference>
<keyword evidence="17" id="KW-0539">Nucleus</keyword>
<dbReference type="GO" id="GO:0005682">
    <property type="term" value="C:U5 snRNP"/>
    <property type="evidence" value="ECO:0007669"/>
    <property type="project" value="UniProtKB-ARBA"/>
</dbReference>
<dbReference type="InterPro" id="IPR011009">
    <property type="entry name" value="Kinase-like_dom_sf"/>
</dbReference>
<dbReference type="Gene3D" id="2.30.30.100">
    <property type="match status" value="1"/>
</dbReference>
<evidence type="ECO:0000256" key="5">
    <source>
        <dbReference type="ARBA" id="ARBA00009196"/>
    </source>
</evidence>
<evidence type="ECO:0000256" key="21">
    <source>
        <dbReference type="ARBA" id="ARBA00048679"/>
    </source>
</evidence>
<evidence type="ECO:0000256" key="4">
    <source>
        <dbReference type="ARBA" id="ARBA00008146"/>
    </source>
</evidence>
<protein>
    <recommendedName>
        <fullName evidence="23">Serine/threonine-protein kinase RIO2</fullName>
        <ecNumber evidence="6">2.7.11.1</ecNumber>
    </recommendedName>
    <alternativeName>
        <fullName evidence="24">Serine/threonine-protein kinase rio2</fullName>
    </alternativeName>
    <alternativeName>
        <fullName evidence="25">Small nuclear ribonucleoprotein Sm D2</fullName>
    </alternativeName>
    <alternativeName>
        <fullName evidence="19">snRNP core protein D2</fullName>
    </alternativeName>
</protein>
<dbReference type="GO" id="GO:0000398">
    <property type="term" value="P:mRNA splicing, via spliceosome"/>
    <property type="evidence" value="ECO:0007669"/>
    <property type="project" value="UniProtKB-ARBA"/>
</dbReference>
<evidence type="ECO:0000256" key="8">
    <source>
        <dbReference type="ARBA" id="ARBA00022527"/>
    </source>
</evidence>
<dbReference type="Pfam" id="PF09202">
    <property type="entry name" value="Rio2_N"/>
    <property type="match status" value="1"/>
</dbReference>
<dbReference type="SUPFAM" id="SSF50182">
    <property type="entry name" value="Sm-like ribonucleoproteins"/>
    <property type="match status" value="1"/>
</dbReference>
<comment type="similarity">
    <text evidence="5">Belongs to the protein kinase superfamily. RIO-type Ser/Thr kinase family.</text>
</comment>
<dbReference type="InterPro" id="IPR010920">
    <property type="entry name" value="LSM_dom_sf"/>
</dbReference>
<dbReference type="CDD" id="cd01720">
    <property type="entry name" value="Sm_D2"/>
    <property type="match status" value="1"/>
</dbReference>
<evidence type="ECO:0000256" key="24">
    <source>
        <dbReference type="ARBA" id="ARBA00068837"/>
    </source>
</evidence>
<keyword evidence="14" id="KW-0067">ATP-binding</keyword>
<proteinExistence type="inferred from homology"/>
<comment type="function">
    <text evidence="22">Plays a role in pre-mRNA splicing as a core component of the spliceosomal U1, U2, U4 and U5 small nuclear ribonucleoproteins (snRNPs), the building blocks of the spliceosome.</text>
</comment>
<comment type="catalytic activity">
    <reaction evidence="21">
        <text>L-seryl-[protein] + ATP = O-phospho-L-seryl-[protein] + ADP + H(+)</text>
        <dbReference type="Rhea" id="RHEA:17989"/>
        <dbReference type="Rhea" id="RHEA-COMP:9863"/>
        <dbReference type="Rhea" id="RHEA-COMP:11604"/>
        <dbReference type="ChEBI" id="CHEBI:15378"/>
        <dbReference type="ChEBI" id="CHEBI:29999"/>
        <dbReference type="ChEBI" id="CHEBI:30616"/>
        <dbReference type="ChEBI" id="CHEBI:83421"/>
        <dbReference type="ChEBI" id="CHEBI:456216"/>
        <dbReference type="EC" id="2.7.11.1"/>
    </reaction>
</comment>
<accession>A0A8H3A857</accession>
<keyword evidence="9" id="KW-0507">mRNA processing</keyword>
<dbReference type="SUPFAM" id="SSF46785">
    <property type="entry name" value="Winged helix' DNA-binding domain"/>
    <property type="match status" value="1"/>
</dbReference>
<evidence type="ECO:0000256" key="7">
    <source>
        <dbReference type="ARBA" id="ARBA00022490"/>
    </source>
</evidence>
<keyword evidence="16" id="KW-0508">mRNA splicing</keyword>
<evidence type="ECO:0000256" key="16">
    <source>
        <dbReference type="ARBA" id="ARBA00023187"/>
    </source>
</evidence>
<feature type="domain" description="Sm" evidence="27">
    <location>
        <begin position="30"/>
        <end position="112"/>
    </location>
</feature>
<gene>
    <name evidence="28" type="ORF">RDB_LOCUS33774</name>
</gene>
<evidence type="ECO:0000256" key="9">
    <source>
        <dbReference type="ARBA" id="ARBA00022664"/>
    </source>
</evidence>
<dbReference type="PANTHER" id="PTHR45852:SF1">
    <property type="entry name" value="SERINE_THREONINE-PROTEIN KINASE RIO2"/>
    <property type="match status" value="1"/>
</dbReference>
<comment type="catalytic activity">
    <reaction evidence="20">
        <text>L-threonyl-[protein] + ATP = O-phospho-L-threonyl-[protein] + ADP + H(+)</text>
        <dbReference type="Rhea" id="RHEA:46608"/>
        <dbReference type="Rhea" id="RHEA-COMP:11060"/>
        <dbReference type="Rhea" id="RHEA-COMP:11605"/>
        <dbReference type="ChEBI" id="CHEBI:15378"/>
        <dbReference type="ChEBI" id="CHEBI:30013"/>
        <dbReference type="ChEBI" id="CHEBI:30616"/>
        <dbReference type="ChEBI" id="CHEBI:61977"/>
        <dbReference type="ChEBI" id="CHEBI:456216"/>
        <dbReference type="EC" id="2.7.11.1"/>
    </reaction>
</comment>
<evidence type="ECO:0000256" key="19">
    <source>
        <dbReference type="ARBA" id="ARBA00033125"/>
    </source>
</evidence>
<feature type="region of interest" description="Disordered" evidence="26">
    <location>
        <begin position="675"/>
        <end position="851"/>
    </location>
</feature>
<comment type="caution">
    <text evidence="28">The sequence shown here is derived from an EMBL/GenBank/DDBJ whole genome shotgun (WGS) entry which is preliminary data.</text>
</comment>
<dbReference type="InterPro" id="IPR000687">
    <property type="entry name" value="RIO_kinase"/>
</dbReference>
<evidence type="ECO:0000256" key="22">
    <source>
        <dbReference type="ARBA" id="ARBA00058057"/>
    </source>
</evidence>
<dbReference type="GO" id="GO:0005829">
    <property type="term" value="C:cytosol"/>
    <property type="evidence" value="ECO:0007669"/>
    <property type="project" value="UniProtKB-SubCell"/>
</dbReference>
<dbReference type="Gene3D" id="1.10.510.10">
    <property type="entry name" value="Transferase(Phosphotransferase) domain 1"/>
    <property type="match status" value="1"/>
</dbReference>
<dbReference type="Proteomes" id="UP000663843">
    <property type="component" value="Unassembled WGS sequence"/>
</dbReference>
<evidence type="ECO:0000256" key="15">
    <source>
        <dbReference type="ARBA" id="ARBA00022842"/>
    </source>
</evidence>
<dbReference type="SMART" id="SM00090">
    <property type="entry name" value="RIO"/>
    <property type="match status" value="1"/>
</dbReference>
<comment type="subcellular location">
    <subcellularLocation>
        <location evidence="3">Cytoplasm</location>
        <location evidence="3">Cytosol</location>
    </subcellularLocation>
    <subcellularLocation>
        <location evidence="2">Nucleus</location>
    </subcellularLocation>
</comment>
<dbReference type="FunFam" id="2.30.30.100:FF:000018">
    <property type="entry name" value="Small nuclear ribonucleoprotein Sm D2"/>
    <property type="match status" value="1"/>
</dbReference>
<keyword evidence="15" id="KW-0460">Magnesium</keyword>
<dbReference type="PANTHER" id="PTHR45852">
    <property type="entry name" value="SER/THR-PROTEIN KINASE RIO2"/>
    <property type="match status" value="1"/>
</dbReference>
<comment type="cofactor">
    <cofactor evidence="1">
        <name>Mg(2+)</name>
        <dbReference type="ChEBI" id="CHEBI:18420"/>
    </cofactor>
</comment>
<organism evidence="28 29">
    <name type="scientific">Rhizoctonia solani</name>
    <dbReference type="NCBI Taxonomy" id="456999"/>
    <lineage>
        <taxon>Eukaryota</taxon>
        <taxon>Fungi</taxon>
        <taxon>Dikarya</taxon>
        <taxon>Basidiomycota</taxon>
        <taxon>Agaricomycotina</taxon>
        <taxon>Agaricomycetes</taxon>
        <taxon>Cantharellales</taxon>
        <taxon>Ceratobasidiaceae</taxon>
        <taxon>Rhizoctonia</taxon>
    </lineage>
</organism>
<keyword evidence="7" id="KW-0963">Cytoplasm</keyword>
<keyword evidence="11" id="KW-0479">Metal-binding</keyword>
<keyword evidence="12" id="KW-0547">Nucleotide-binding</keyword>
<evidence type="ECO:0000256" key="13">
    <source>
        <dbReference type="ARBA" id="ARBA00022777"/>
    </source>
</evidence>
<dbReference type="GO" id="GO:0004674">
    <property type="term" value="F:protein serine/threonine kinase activity"/>
    <property type="evidence" value="ECO:0007669"/>
    <property type="project" value="UniProtKB-KW"/>
</dbReference>
<feature type="compositionally biased region" description="Acidic residues" evidence="26">
    <location>
        <begin position="681"/>
        <end position="703"/>
    </location>
</feature>
<evidence type="ECO:0000256" key="23">
    <source>
        <dbReference type="ARBA" id="ARBA00068353"/>
    </source>
</evidence>
<dbReference type="Pfam" id="PF01163">
    <property type="entry name" value="RIO1"/>
    <property type="match status" value="1"/>
</dbReference>
<keyword evidence="8" id="KW-0723">Serine/threonine-protein kinase</keyword>
<feature type="compositionally biased region" description="Basic residues" evidence="26">
    <location>
        <begin position="816"/>
        <end position="840"/>
    </location>
</feature>
<keyword evidence="10" id="KW-0808">Transferase</keyword>
<dbReference type="InterPro" id="IPR027248">
    <property type="entry name" value="Sm_D2"/>
</dbReference>
<evidence type="ECO:0000259" key="27">
    <source>
        <dbReference type="PROSITE" id="PS52002"/>
    </source>
</evidence>
<name>A0A8H3A857_9AGAM</name>
<evidence type="ECO:0000313" key="29">
    <source>
        <dbReference type="Proteomes" id="UP000663843"/>
    </source>
</evidence>
<dbReference type="GO" id="GO:0000974">
    <property type="term" value="C:Prp19 complex"/>
    <property type="evidence" value="ECO:0007669"/>
    <property type="project" value="UniProtKB-ARBA"/>
</dbReference>
<evidence type="ECO:0000256" key="12">
    <source>
        <dbReference type="ARBA" id="ARBA00022741"/>
    </source>
</evidence>
<evidence type="ECO:0000256" key="3">
    <source>
        <dbReference type="ARBA" id="ARBA00004514"/>
    </source>
</evidence>
<evidence type="ECO:0000256" key="2">
    <source>
        <dbReference type="ARBA" id="ARBA00004123"/>
    </source>
</evidence>
<dbReference type="CDD" id="cd05144">
    <property type="entry name" value="RIO2_C"/>
    <property type="match status" value="1"/>
</dbReference>
<evidence type="ECO:0000256" key="11">
    <source>
        <dbReference type="ARBA" id="ARBA00022723"/>
    </source>
</evidence>
<evidence type="ECO:0000256" key="17">
    <source>
        <dbReference type="ARBA" id="ARBA00023242"/>
    </source>
</evidence>
<feature type="compositionally biased region" description="Basic and acidic residues" evidence="26">
    <location>
        <begin position="785"/>
        <end position="796"/>
    </location>
</feature>
<keyword evidence="13" id="KW-0418">Kinase</keyword>
<evidence type="ECO:0000313" key="28">
    <source>
        <dbReference type="EMBL" id="CAE6396836.1"/>
    </source>
</evidence>
<dbReference type="InterPro" id="IPR001163">
    <property type="entry name" value="Sm_dom_euk/arc"/>
</dbReference>
<evidence type="ECO:0000256" key="25">
    <source>
        <dbReference type="ARBA" id="ARBA00070085"/>
    </source>
</evidence>
<dbReference type="GO" id="GO:0005685">
    <property type="term" value="C:U1 snRNP"/>
    <property type="evidence" value="ECO:0007669"/>
    <property type="project" value="UniProtKB-ARBA"/>
</dbReference>
<feature type="compositionally biased region" description="Polar residues" evidence="26">
    <location>
        <begin position="770"/>
        <end position="784"/>
    </location>
</feature>
<feature type="region of interest" description="Disordered" evidence="26">
    <location>
        <begin position="171"/>
        <end position="193"/>
    </location>
</feature>
<keyword evidence="18" id="KW-0687">Ribonucleoprotein</keyword>
<dbReference type="Gene3D" id="3.30.200.20">
    <property type="entry name" value="Phosphorylase Kinase, domain 1"/>
    <property type="match status" value="1"/>
</dbReference>
<evidence type="ECO:0000256" key="14">
    <source>
        <dbReference type="ARBA" id="ARBA00022840"/>
    </source>
</evidence>
<dbReference type="Gene3D" id="1.10.10.10">
    <property type="entry name" value="Winged helix-like DNA-binding domain superfamily/Winged helix DNA-binding domain"/>
    <property type="match status" value="1"/>
</dbReference>
<dbReference type="InterPro" id="IPR015285">
    <property type="entry name" value="RIO2_wHTH_N"/>
</dbReference>
<dbReference type="InterPro" id="IPR036390">
    <property type="entry name" value="WH_DNA-bd_sf"/>
</dbReference>
<evidence type="ECO:0000256" key="26">
    <source>
        <dbReference type="SAM" id="MobiDB-lite"/>
    </source>
</evidence>
<feature type="compositionally biased region" description="Low complexity" evidence="26">
    <location>
        <begin position="179"/>
        <end position="193"/>
    </location>
</feature>
<evidence type="ECO:0000256" key="20">
    <source>
        <dbReference type="ARBA" id="ARBA00047899"/>
    </source>
</evidence>
<evidence type="ECO:0000256" key="1">
    <source>
        <dbReference type="ARBA" id="ARBA00001946"/>
    </source>
</evidence>
<dbReference type="GO" id="GO:0030688">
    <property type="term" value="C:preribosome, small subunit precursor"/>
    <property type="evidence" value="ECO:0007669"/>
    <property type="project" value="TreeGrafter"/>
</dbReference>
<comment type="similarity">
    <text evidence="4">Belongs to the snRNP core protein family.</text>
</comment>
<dbReference type="SMART" id="SM00651">
    <property type="entry name" value="Sm"/>
    <property type="match status" value="1"/>
</dbReference>
<dbReference type="InterPro" id="IPR036388">
    <property type="entry name" value="WH-like_DNA-bd_sf"/>
</dbReference>
<dbReference type="EC" id="2.7.11.1" evidence="6"/>
<dbReference type="Pfam" id="PF01423">
    <property type="entry name" value="LSM"/>
    <property type="match status" value="1"/>
</dbReference>
<sequence length="851" mass="94872">MSQYAHVPRSELSEAEIRQLEEHEISQGPLSVLQQSVRNHTQVLISLRNNKKLLARVKAFDRHSNMVLENVKEMWTENQKGKNGKAVNKDRFISKMFLRGDSVILSQSPRHIQPRNAKSTIFDSSEELYRSPLESPLTQRVEAFNLSGGFFPTQAHEYEWVSSNNASREDLMEEGSNLSRGVPSVSHSPVSDFSSLPATPGAGLTHHPLPDELDLMATEAIKSEDKMGVLNLTARSISSFILGSGESKAPDFPLRTEPMNEDSLYSSIRARRLEATTPSEEQANYGELFFGPQPGQAIDPPHGCSDAYSISYICADHLGDPSQISEPPQGSLNVDIHPSYRWTLTGAEMKLDATDLRYITNEEFRVLTAVEMGSKNHEVVPSSLVAQIAGLRNGGINKLLGQLAQRNLIARVQNTKYDGYRLTYGGYDYLALRTFSKRDTIHAVGNQIGVGKESDIYVASDTNGNQMVLKIHRLGRVSFRAVKEKRDYMGKRKSASWMYLSRLGAKKEWEFMKVLHENGFPVPKPIDYARHCILMELIDAYPLRQIASHPNPGSLYSSLMDGIVRFAKAGLIHGDYNEFNILIRRETGEPVVIDFPQMVSTRHANAEWYFNRDVECIRRFFRRRFNYESALYPRFSKAVTGDDEGFRLDVVVAASGFGGKETKVLDEYLESRLAEGAAEGSDLEGTEPEESESESEPESDGDESPSFRQVRPTTQDHATRQERRDILDTPLSGEEDEDEGTQDLPAELSVASLAIQDDTDNHLMLGTIHSKASTGSRASVSSHGTEGDGPRSDPKKSTSVVRGLVSSALEKERRQSAKHHNKRGTTKVGRAKGHKGKQNLRVKVDSSGVWD</sequence>
<dbReference type="GO" id="GO:0005524">
    <property type="term" value="F:ATP binding"/>
    <property type="evidence" value="ECO:0007669"/>
    <property type="project" value="UniProtKB-KW"/>
</dbReference>
<evidence type="ECO:0000256" key="18">
    <source>
        <dbReference type="ARBA" id="ARBA00023274"/>
    </source>
</evidence>
<dbReference type="EMBL" id="CAJMWT010001376">
    <property type="protein sequence ID" value="CAE6396836.1"/>
    <property type="molecule type" value="Genomic_DNA"/>
</dbReference>
<dbReference type="InterPro" id="IPR047575">
    <property type="entry name" value="Sm"/>
</dbReference>
<dbReference type="AlphaFoldDB" id="A0A8H3A857"/>
<dbReference type="PROSITE" id="PS52002">
    <property type="entry name" value="SM"/>
    <property type="match status" value="1"/>
</dbReference>
<dbReference type="GO" id="GO:0005681">
    <property type="term" value="C:spliceosomal complex"/>
    <property type="evidence" value="ECO:0007669"/>
    <property type="project" value="UniProtKB-ARBA"/>
</dbReference>